<dbReference type="GO" id="GO:0003677">
    <property type="term" value="F:DNA binding"/>
    <property type="evidence" value="ECO:0007669"/>
    <property type="project" value="UniProtKB-KW"/>
</dbReference>
<comment type="subcellular location">
    <subcellularLocation>
        <location evidence="1 6">Nucleus</location>
    </subcellularLocation>
</comment>
<dbReference type="OMA" id="PRQDFRF"/>
<evidence type="ECO:0000313" key="7">
    <source>
        <dbReference type="EMBL" id="CDO97867.1"/>
    </source>
</evidence>
<dbReference type="GO" id="GO:0005634">
    <property type="term" value="C:nucleus"/>
    <property type="evidence" value="ECO:0007669"/>
    <property type="project" value="UniProtKB-SubCell"/>
</dbReference>
<dbReference type="STRING" id="49390.A0A068TPA3"/>
<comment type="similarity">
    <text evidence="6">Belongs to the NFYA/HAP2 subunit family.</text>
</comment>
<dbReference type="AlphaFoldDB" id="A0A068TPA3"/>
<comment type="subunit">
    <text evidence="6">Heterotrimer.</text>
</comment>
<evidence type="ECO:0000256" key="5">
    <source>
        <dbReference type="ARBA" id="ARBA00023242"/>
    </source>
</evidence>
<comment type="function">
    <text evidence="6">Component of the sequence-specific heterotrimeric transcription factor (NF-Y) which specifically recognizes a 5'-CCAAT-3' box motif found in the promoters of its target genes.</text>
</comment>
<dbReference type="PRINTS" id="PR00616">
    <property type="entry name" value="CCAATSUBUNTB"/>
</dbReference>
<evidence type="ECO:0000256" key="2">
    <source>
        <dbReference type="ARBA" id="ARBA00023015"/>
    </source>
</evidence>
<dbReference type="InterPro" id="IPR001289">
    <property type="entry name" value="NFYA"/>
</dbReference>
<dbReference type="SMART" id="SM00521">
    <property type="entry name" value="CBF"/>
    <property type="match status" value="1"/>
</dbReference>
<dbReference type="Proteomes" id="UP000295252">
    <property type="component" value="Chromosome VI"/>
</dbReference>
<evidence type="ECO:0000256" key="6">
    <source>
        <dbReference type="RuleBase" id="RU367155"/>
    </source>
</evidence>
<dbReference type="EMBL" id="HG739086">
    <property type="protein sequence ID" value="CDO97867.1"/>
    <property type="molecule type" value="Genomic_DNA"/>
</dbReference>
<reference evidence="8" key="1">
    <citation type="journal article" date="2014" name="Science">
        <title>The coffee genome provides insight into the convergent evolution of caffeine biosynthesis.</title>
        <authorList>
            <person name="Denoeud F."/>
            <person name="Carretero-Paulet L."/>
            <person name="Dereeper A."/>
            <person name="Droc G."/>
            <person name="Guyot R."/>
            <person name="Pietrella M."/>
            <person name="Zheng C."/>
            <person name="Alberti A."/>
            <person name="Anthony F."/>
            <person name="Aprea G."/>
            <person name="Aury J.M."/>
            <person name="Bento P."/>
            <person name="Bernard M."/>
            <person name="Bocs S."/>
            <person name="Campa C."/>
            <person name="Cenci A."/>
            <person name="Combes M.C."/>
            <person name="Crouzillat D."/>
            <person name="Da Silva C."/>
            <person name="Daddiego L."/>
            <person name="De Bellis F."/>
            <person name="Dussert S."/>
            <person name="Garsmeur O."/>
            <person name="Gayraud T."/>
            <person name="Guignon V."/>
            <person name="Jahn K."/>
            <person name="Jamilloux V."/>
            <person name="Joet T."/>
            <person name="Labadie K."/>
            <person name="Lan T."/>
            <person name="Leclercq J."/>
            <person name="Lepelley M."/>
            <person name="Leroy T."/>
            <person name="Li L.T."/>
            <person name="Librado P."/>
            <person name="Lopez L."/>
            <person name="Munoz A."/>
            <person name="Noel B."/>
            <person name="Pallavicini A."/>
            <person name="Perrotta G."/>
            <person name="Poncet V."/>
            <person name="Pot D."/>
            <person name="Priyono X."/>
            <person name="Rigoreau M."/>
            <person name="Rouard M."/>
            <person name="Rozas J."/>
            <person name="Tranchant-Dubreuil C."/>
            <person name="VanBuren R."/>
            <person name="Zhang Q."/>
            <person name="Andrade A.C."/>
            <person name="Argout X."/>
            <person name="Bertrand B."/>
            <person name="de Kochko A."/>
            <person name="Graziosi G."/>
            <person name="Henry R.J."/>
            <person name="Jayarama X."/>
            <person name="Ming R."/>
            <person name="Nagai C."/>
            <person name="Rounsley S."/>
            <person name="Sankoff D."/>
            <person name="Giuliano G."/>
            <person name="Albert V.A."/>
            <person name="Wincker P."/>
            <person name="Lashermes P."/>
        </authorList>
    </citation>
    <scope>NUCLEOTIDE SEQUENCE [LARGE SCALE GENOMIC DNA]</scope>
    <source>
        <strain evidence="8">cv. DH200-94</strain>
    </source>
</reference>
<dbReference type="OrthoDB" id="1097733at2759"/>
<dbReference type="FunCoup" id="A0A068TPA3">
    <property type="interactions" value="75"/>
</dbReference>
<dbReference type="PhylomeDB" id="A0A068TPA3"/>
<evidence type="ECO:0000313" key="8">
    <source>
        <dbReference type="Proteomes" id="UP000295252"/>
    </source>
</evidence>
<dbReference type="InParanoid" id="A0A068TPA3"/>
<dbReference type="Gramene" id="CDO97867">
    <property type="protein sequence ID" value="CDO97867"/>
    <property type="gene ID" value="GSCOC_T00021802001"/>
</dbReference>
<proteinExistence type="inferred from homology"/>
<evidence type="ECO:0000256" key="1">
    <source>
        <dbReference type="ARBA" id="ARBA00004123"/>
    </source>
</evidence>
<dbReference type="PROSITE" id="PS51152">
    <property type="entry name" value="NFYA_HAP2_2"/>
    <property type="match status" value="1"/>
</dbReference>
<organism evidence="7 8">
    <name type="scientific">Coffea canephora</name>
    <name type="common">Robusta coffee</name>
    <dbReference type="NCBI Taxonomy" id="49390"/>
    <lineage>
        <taxon>Eukaryota</taxon>
        <taxon>Viridiplantae</taxon>
        <taxon>Streptophyta</taxon>
        <taxon>Embryophyta</taxon>
        <taxon>Tracheophyta</taxon>
        <taxon>Spermatophyta</taxon>
        <taxon>Magnoliopsida</taxon>
        <taxon>eudicotyledons</taxon>
        <taxon>Gunneridae</taxon>
        <taxon>Pentapetalae</taxon>
        <taxon>asterids</taxon>
        <taxon>lamiids</taxon>
        <taxon>Gentianales</taxon>
        <taxon>Rubiaceae</taxon>
        <taxon>Ixoroideae</taxon>
        <taxon>Gardenieae complex</taxon>
        <taxon>Bertiereae - Coffeeae clade</taxon>
        <taxon>Coffeeae</taxon>
        <taxon>Coffea</taxon>
    </lineage>
</organism>
<dbReference type="GO" id="GO:0003700">
    <property type="term" value="F:DNA-binding transcription factor activity"/>
    <property type="evidence" value="ECO:0007669"/>
    <property type="project" value="UniProtKB-UniRule"/>
</dbReference>
<dbReference type="PANTHER" id="PTHR12632">
    <property type="entry name" value="TRANSCRIPTION FACTOR NF-Y ALPHA-RELATED"/>
    <property type="match status" value="1"/>
</dbReference>
<keyword evidence="5 6" id="KW-0539">Nucleus</keyword>
<gene>
    <name evidence="7" type="ORF">GSCOC_T00021802001</name>
</gene>
<keyword evidence="8" id="KW-1185">Reference proteome</keyword>
<dbReference type="Gene3D" id="6.10.250.2430">
    <property type="match status" value="1"/>
</dbReference>
<sequence>MPDSITTAATTSSIFTKSQRMQDLLKGDDLNNARMMAPCVDDSQSWWTSTNSQGQQSSLSRNLTFKAASPVECFQGNKQLGFHFQDQESSSTQSTGQSCPEVASMENEKYRKNITSVQPGWCGLHAKPEEDPSKSSVLFQDYIFPCSSIDYRQHATYPFNYTDPYNHGLVAAYGPHSVVHSQMMGMTPIRVPLPLDAAQDEPIFVNAKQFKAIMRRRESRAKQEAQNKLSKNRKPYLHESRHRHALNRARGSGGRFLNTKELQESKAVAKTNDKETSGSLRLQLNMETTEPEVCQTGNKKDGISITACSDITSASNGDDALQRQDFRFSGYRPHVGSFVASGGSGRTGGVQQFLSIR</sequence>
<evidence type="ECO:0000256" key="4">
    <source>
        <dbReference type="ARBA" id="ARBA00023163"/>
    </source>
</evidence>
<dbReference type="Pfam" id="PF02045">
    <property type="entry name" value="CBFB_NFYA"/>
    <property type="match status" value="1"/>
</dbReference>
<keyword evidence="3 6" id="KW-0238">DNA-binding</keyword>
<keyword evidence="2 6" id="KW-0805">Transcription regulation</keyword>
<keyword evidence="4 6" id="KW-0804">Transcription</keyword>
<evidence type="ECO:0000256" key="3">
    <source>
        <dbReference type="ARBA" id="ARBA00023125"/>
    </source>
</evidence>
<name>A0A068TPA3_COFCA</name>
<protein>
    <recommendedName>
        <fullName evidence="6">Nuclear transcription factor Y subunit</fullName>
    </recommendedName>
</protein>
<accession>A0A068TPA3</accession>